<reference evidence="1 2" key="1">
    <citation type="journal article" date="2022" name="DNA Res.">
        <title>Chromosomal-level genome assembly of the orchid tree Bauhinia variegata (Leguminosae; Cercidoideae) supports the allotetraploid origin hypothesis of Bauhinia.</title>
        <authorList>
            <person name="Zhong Y."/>
            <person name="Chen Y."/>
            <person name="Zheng D."/>
            <person name="Pang J."/>
            <person name="Liu Y."/>
            <person name="Luo S."/>
            <person name="Meng S."/>
            <person name="Qian L."/>
            <person name="Wei D."/>
            <person name="Dai S."/>
            <person name="Zhou R."/>
        </authorList>
    </citation>
    <scope>NUCLEOTIDE SEQUENCE [LARGE SCALE GENOMIC DNA]</scope>
    <source>
        <strain evidence="1">BV-YZ2020</strain>
    </source>
</reference>
<evidence type="ECO:0000313" key="2">
    <source>
        <dbReference type="Proteomes" id="UP000828941"/>
    </source>
</evidence>
<evidence type="ECO:0000313" key="1">
    <source>
        <dbReference type="EMBL" id="KAI4316009.1"/>
    </source>
</evidence>
<organism evidence="1 2">
    <name type="scientific">Bauhinia variegata</name>
    <name type="common">Purple orchid tree</name>
    <name type="synonym">Phanera variegata</name>
    <dbReference type="NCBI Taxonomy" id="167791"/>
    <lineage>
        <taxon>Eukaryota</taxon>
        <taxon>Viridiplantae</taxon>
        <taxon>Streptophyta</taxon>
        <taxon>Embryophyta</taxon>
        <taxon>Tracheophyta</taxon>
        <taxon>Spermatophyta</taxon>
        <taxon>Magnoliopsida</taxon>
        <taxon>eudicotyledons</taxon>
        <taxon>Gunneridae</taxon>
        <taxon>Pentapetalae</taxon>
        <taxon>rosids</taxon>
        <taxon>fabids</taxon>
        <taxon>Fabales</taxon>
        <taxon>Fabaceae</taxon>
        <taxon>Cercidoideae</taxon>
        <taxon>Cercideae</taxon>
        <taxon>Bauhiniinae</taxon>
        <taxon>Bauhinia</taxon>
    </lineage>
</organism>
<protein>
    <submittedName>
        <fullName evidence="1">Uncharacterized protein</fullName>
    </submittedName>
</protein>
<dbReference type="Proteomes" id="UP000828941">
    <property type="component" value="Chromosome 10"/>
</dbReference>
<name>A0ACB9LXT7_BAUVA</name>
<gene>
    <name evidence="1" type="ORF">L6164_024029</name>
</gene>
<proteinExistence type="predicted"/>
<comment type="caution">
    <text evidence="1">The sequence shown here is derived from an EMBL/GenBank/DDBJ whole genome shotgun (WGS) entry which is preliminary data.</text>
</comment>
<keyword evidence="2" id="KW-1185">Reference proteome</keyword>
<accession>A0ACB9LXT7</accession>
<dbReference type="EMBL" id="CM039435">
    <property type="protein sequence ID" value="KAI4316009.1"/>
    <property type="molecule type" value="Genomic_DNA"/>
</dbReference>
<sequence length="68" mass="8034">MFKNKTIDSLFNRKERNDEETQTMSSVQNATSNFESNVEQEHTMPIMEHSVQPPPSKSMRIEQEKNQY</sequence>